<organism evidence="1">
    <name type="scientific">uncultured Caudovirales phage</name>
    <dbReference type="NCBI Taxonomy" id="2100421"/>
    <lineage>
        <taxon>Viruses</taxon>
        <taxon>Duplodnaviria</taxon>
        <taxon>Heunggongvirae</taxon>
        <taxon>Uroviricota</taxon>
        <taxon>Caudoviricetes</taxon>
        <taxon>Peduoviridae</taxon>
        <taxon>Maltschvirus</taxon>
        <taxon>Maltschvirus maltsch</taxon>
    </lineage>
</organism>
<accession>A0A6J7WWE3</accession>
<gene>
    <name evidence="1" type="ORF">UFOVP372_2</name>
</gene>
<dbReference type="EMBL" id="LR798302">
    <property type="protein sequence ID" value="CAB5222379.1"/>
    <property type="molecule type" value="Genomic_DNA"/>
</dbReference>
<reference evidence="1" key="1">
    <citation type="submission" date="2020-05" db="EMBL/GenBank/DDBJ databases">
        <authorList>
            <person name="Chiriac C."/>
            <person name="Salcher M."/>
            <person name="Ghai R."/>
            <person name="Kavagutti S V."/>
        </authorList>
    </citation>
    <scope>NUCLEOTIDE SEQUENCE</scope>
</reference>
<name>A0A6J7WWE3_9CAUD</name>
<proteinExistence type="predicted"/>
<evidence type="ECO:0000313" key="1">
    <source>
        <dbReference type="EMBL" id="CAB5222379.1"/>
    </source>
</evidence>
<sequence length="64" mass="7146">MITKSENREILKLTQWREAGFADVGLLARSLSSLIRAARTNKSAAYIRALAEDWGVTTHPEFIA</sequence>
<protein>
    <submittedName>
        <fullName evidence="1">Uncharacterized protein</fullName>
    </submittedName>
</protein>